<dbReference type="EMBL" id="CH477427">
    <property type="protein sequence ID" value="EJY57673.1"/>
    <property type="molecule type" value="Genomic_DNA"/>
</dbReference>
<dbReference type="HOGENOM" id="CLU_1129864_0_0_1"/>
<evidence type="ECO:0000256" key="1">
    <source>
        <dbReference type="SAM" id="SignalP"/>
    </source>
</evidence>
<dbReference type="PaxDb" id="7159-AAEL017369-PA"/>
<dbReference type="eggNOG" id="ENOG502T8XM">
    <property type="taxonomic scope" value="Eukaryota"/>
</dbReference>
<protein>
    <submittedName>
        <fullName evidence="2">AAEL017369-PA</fullName>
    </submittedName>
</protein>
<feature type="signal peptide" evidence="1">
    <location>
        <begin position="1"/>
        <end position="26"/>
    </location>
</feature>
<sequence length="186" mass="19783">MEKSNLFFKSASLALVLVAVFQLAPASPLHEAEEPITVPSIQFRSKTDQDLCAAYQLNGKMFITLTRCLGSEASRINQLTELDVVGKGQQAIQAFALQPSGTDSMGDLAVIMYTGAVEGGDQPQESSAGLFEKFGLRSLVRIGRRGRQDEAGAATENATDSAPFNGRNAQLIGAALTFVGSVLLMQ</sequence>
<dbReference type="OrthoDB" id="7760564at2759"/>
<evidence type="ECO:0000313" key="3">
    <source>
        <dbReference type="Proteomes" id="UP000682892"/>
    </source>
</evidence>
<proteinExistence type="predicted"/>
<reference evidence="2" key="3">
    <citation type="submission" date="2012-09" db="EMBL/GenBank/DDBJ databases">
        <authorList>
            <consortium name="VectorBase"/>
        </authorList>
    </citation>
    <scope>NUCLEOTIDE SEQUENCE</scope>
    <source>
        <strain evidence="2">Liverpool</strain>
    </source>
</reference>
<dbReference type="Proteomes" id="UP000682892">
    <property type="component" value="Unassembled WGS sequence"/>
</dbReference>
<dbReference type="AlphaFoldDB" id="J9HSR9"/>
<gene>
    <name evidence="2" type="ORF">AaeL_AAEL017369</name>
</gene>
<dbReference type="VEuPathDB" id="VectorBase:AAEL023387"/>
<keyword evidence="1" id="KW-0732">Signal</keyword>
<dbReference type="PhylomeDB" id="J9HSR9"/>
<reference evidence="2" key="2">
    <citation type="journal article" date="2007" name="Science">
        <title>Genome sequence of Aedes aegypti, a major arbovirus vector.</title>
        <authorList>
            <person name="Nene V."/>
            <person name="Wortman J.R."/>
            <person name="Lawson D."/>
            <person name="Haas B."/>
            <person name="Kodira C."/>
            <person name="Tu Z.J."/>
            <person name="Loftus B."/>
            <person name="Xi Z."/>
            <person name="Megy K."/>
            <person name="Grabherr M."/>
            <person name="Ren Q."/>
            <person name="Zdobnov E.M."/>
            <person name="Lobo N.F."/>
            <person name="Campbell K.S."/>
            <person name="Brown S.E."/>
            <person name="Bonaldo M.F."/>
            <person name="Zhu J."/>
            <person name="Sinkins S.P."/>
            <person name="Hogenkamp D.G."/>
            <person name="Amedeo P."/>
            <person name="Arensburger P."/>
            <person name="Atkinson P.W."/>
            <person name="Bidwell S."/>
            <person name="Biedler J."/>
            <person name="Birney E."/>
            <person name="Bruggner R.V."/>
            <person name="Costas J."/>
            <person name="Coy M.R."/>
            <person name="Crabtree J."/>
            <person name="Crawford M."/>
            <person name="Debruyn B."/>
            <person name="Decaprio D."/>
            <person name="Eiglmeier K."/>
            <person name="Eisenstadt E."/>
            <person name="El-Dorry H."/>
            <person name="Gelbart W.M."/>
            <person name="Gomes S.L."/>
            <person name="Hammond M."/>
            <person name="Hannick L.I."/>
            <person name="Hogan J.R."/>
            <person name="Holmes M.H."/>
            <person name="Jaffe D."/>
            <person name="Johnston J.S."/>
            <person name="Kennedy R.C."/>
            <person name="Koo H."/>
            <person name="Kravitz S."/>
            <person name="Kriventseva E.V."/>
            <person name="Kulp D."/>
            <person name="Labutti K."/>
            <person name="Lee E."/>
            <person name="Li S."/>
            <person name="Lovin D.D."/>
            <person name="Mao C."/>
            <person name="Mauceli E."/>
            <person name="Menck C.F."/>
            <person name="Miller J.R."/>
            <person name="Montgomery P."/>
            <person name="Mori A."/>
            <person name="Nascimento A.L."/>
            <person name="Naveira H.F."/>
            <person name="Nusbaum C."/>
            <person name="O'leary S."/>
            <person name="Orvis J."/>
            <person name="Pertea M."/>
            <person name="Quesneville H."/>
            <person name="Reidenbach K.R."/>
            <person name="Rogers Y.H."/>
            <person name="Roth C.W."/>
            <person name="Schneider J.R."/>
            <person name="Schatz M."/>
            <person name="Shumway M."/>
            <person name="Stanke M."/>
            <person name="Stinson E.O."/>
            <person name="Tubio J.M."/>
            <person name="Vanzee J.P."/>
            <person name="Verjovski-Almeida S."/>
            <person name="Werner D."/>
            <person name="White O."/>
            <person name="Wyder S."/>
            <person name="Zeng Q."/>
            <person name="Zhao Q."/>
            <person name="Zhao Y."/>
            <person name="Hill C.A."/>
            <person name="Raikhel A.S."/>
            <person name="Soares M.B."/>
            <person name="Knudson D.L."/>
            <person name="Lee N.H."/>
            <person name="Galagan J."/>
            <person name="Salzberg S.L."/>
            <person name="Paulsen I.T."/>
            <person name="Dimopoulos G."/>
            <person name="Collins F.H."/>
            <person name="Birren B."/>
            <person name="Fraser-Liggett C.M."/>
            <person name="Severson D.W."/>
        </authorList>
    </citation>
    <scope>NUCLEOTIDE SEQUENCE [LARGE SCALE GENOMIC DNA]</scope>
    <source>
        <strain evidence="2">Liverpool</strain>
    </source>
</reference>
<dbReference type="KEGG" id="aag:23687789"/>
<name>J9HSR9_AEDAE</name>
<feature type="chain" id="PRO_5003823681" evidence="1">
    <location>
        <begin position="27"/>
        <end position="186"/>
    </location>
</feature>
<organism evidence="2 3">
    <name type="scientific">Aedes aegypti</name>
    <name type="common">Yellowfever mosquito</name>
    <name type="synonym">Culex aegypti</name>
    <dbReference type="NCBI Taxonomy" id="7159"/>
    <lineage>
        <taxon>Eukaryota</taxon>
        <taxon>Metazoa</taxon>
        <taxon>Ecdysozoa</taxon>
        <taxon>Arthropoda</taxon>
        <taxon>Hexapoda</taxon>
        <taxon>Insecta</taxon>
        <taxon>Pterygota</taxon>
        <taxon>Neoptera</taxon>
        <taxon>Endopterygota</taxon>
        <taxon>Diptera</taxon>
        <taxon>Nematocera</taxon>
        <taxon>Culicoidea</taxon>
        <taxon>Culicidae</taxon>
        <taxon>Culicinae</taxon>
        <taxon>Aedini</taxon>
        <taxon>Aedes</taxon>
        <taxon>Stegomyia</taxon>
    </lineage>
</organism>
<evidence type="ECO:0000313" key="2">
    <source>
        <dbReference type="EMBL" id="EJY57673.1"/>
    </source>
</evidence>
<reference evidence="2" key="1">
    <citation type="submission" date="2005-10" db="EMBL/GenBank/DDBJ databases">
        <authorList>
            <person name="Loftus B.J."/>
            <person name="Nene V.M."/>
            <person name="Hannick L.I."/>
            <person name="Bidwell S."/>
            <person name="Haas B."/>
            <person name="Amedeo P."/>
            <person name="Orvis J."/>
            <person name="Wortman J.R."/>
            <person name="White O.R."/>
            <person name="Salzberg S."/>
            <person name="Shumway M."/>
            <person name="Koo H."/>
            <person name="Zhao Y."/>
            <person name="Holmes M."/>
            <person name="Miller J."/>
            <person name="Schatz M."/>
            <person name="Pop M."/>
            <person name="Pai G."/>
            <person name="Utterback T."/>
            <person name="Rogers Y.-H."/>
            <person name="Kravitz S."/>
            <person name="Fraser C.M."/>
        </authorList>
    </citation>
    <scope>NUCLEOTIDE SEQUENCE</scope>
    <source>
        <strain evidence="2">Liverpool</strain>
    </source>
</reference>
<accession>J9HSR9</accession>